<feature type="binding site" evidence="9">
    <location>
        <position position="167"/>
    </location>
    <ligand>
        <name>anthranilate</name>
        <dbReference type="ChEBI" id="CHEBI:16567"/>
        <label>2</label>
    </ligand>
</feature>
<evidence type="ECO:0000256" key="8">
    <source>
        <dbReference type="ARBA" id="ARBA00061188"/>
    </source>
</evidence>
<keyword evidence="13" id="KW-1185">Reference proteome</keyword>
<feature type="binding site" evidence="9">
    <location>
        <begin position="109"/>
        <end position="117"/>
    </location>
    <ligand>
        <name>5-phospho-alpha-D-ribose 1-diphosphate</name>
        <dbReference type="ChEBI" id="CHEBI:58017"/>
    </ligand>
</feature>
<sequence>MELKEAITRVTRGEHLALKEMREVMHQMMSGQADPVQMGGFLIGLAMKGETVDEITAAVEVMRELMTPVRVQADNVVDIVGTGGDGAGLFNVSTASCFAAAAAGAHVAKHGGRSVSSSSGSADLLVRAGVTLDLTPAQIGRCIEDVGVGFMFAPNHHTAMRHAVPVRQSLGVRTMFNILGPLTNPSGAQQQVIGVYDASLIEPFAEVLRRIGSTHALVVHAEDGLDELSIAGVTHVAELKDGEITTYTLTPEDVGLSRSSLETLKVSNAEESLAMVKTALKGDGPAADMVAYNAGAAIYVSGIASSIKEGVAMAQDALYTGLAAERLRELSHFTSVFAGVADE</sequence>
<evidence type="ECO:0000256" key="4">
    <source>
        <dbReference type="ARBA" id="ARBA00022679"/>
    </source>
</evidence>
<feature type="binding site" evidence="9">
    <location>
        <position position="121"/>
    </location>
    <ligand>
        <name>5-phospho-alpha-D-ribose 1-diphosphate</name>
        <dbReference type="ChEBI" id="CHEBI:58017"/>
    </ligand>
</feature>
<dbReference type="Pfam" id="PF02885">
    <property type="entry name" value="Glycos_trans_3N"/>
    <property type="match status" value="1"/>
</dbReference>
<feature type="binding site" evidence="9">
    <location>
        <position position="81"/>
    </location>
    <ligand>
        <name>5-phospho-alpha-D-ribose 1-diphosphate</name>
        <dbReference type="ChEBI" id="CHEBI:58017"/>
    </ligand>
</feature>
<protein>
    <recommendedName>
        <fullName evidence="9">Anthranilate phosphoribosyltransferase</fullName>
        <ecNumber evidence="9">2.4.2.18</ecNumber>
    </recommendedName>
</protein>
<dbReference type="GO" id="GO:0004048">
    <property type="term" value="F:anthranilate phosphoribosyltransferase activity"/>
    <property type="evidence" value="ECO:0007669"/>
    <property type="project" value="UniProtKB-UniRule"/>
</dbReference>
<feature type="binding site" evidence="9">
    <location>
        <position position="227"/>
    </location>
    <ligand>
        <name>Mg(2+)</name>
        <dbReference type="ChEBI" id="CHEBI:18420"/>
        <label>1</label>
    </ligand>
</feature>
<dbReference type="SUPFAM" id="SSF47648">
    <property type="entry name" value="Nucleoside phosphorylase/phosphoribosyltransferase N-terminal domain"/>
    <property type="match status" value="1"/>
</dbReference>
<dbReference type="Pfam" id="PF00591">
    <property type="entry name" value="Glycos_transf_3"/>
    <property type="match status" value="1"/>
</dbReference>
<dbReference type="AlphaFoldDB" id="A0AA41ZMX3"/>
<dbReference type="InterPro" id="IPR005940">
    <property type="entry name" value="Anthranilate_Pribosyl_Tfrase"/>
</dbReference>
<dbReference type="FunFam" id="3.40.1030.10:FF:000002">
    <property type="entry name" value="Anthranilate phosphoribosyltransferase"/>
    <property type="match status" value="1"/>
</dbReference>
<dbReference type="Gene3D" id="3.40.1030.10">
    <property type="entry name" value="Nucleoside phosphorylase/phosphoribosyltransferase catalytic domain"/>
    <property type="match status" value="1"/>
</dbReference>
<evidence type="ECO:0000256" key="7">
    <source>
        <dbReference type="ARBA" id="ARBA00052328"/>
    </source>
</evidence>
<dbReference type="PANTHER" id="PTHR43285">
    <property type="entry name" value="ANTHRANILATE PHOSPHORIBOSYLTRANSFERASE"/>
    <property type="match status" value="1"/>
</dbReference>
<feature type="binding site" evidence="9">
    <location>
        <begin position="84"/>
        <end position="85"/>
    </location>
    <ligand>
        <name>5-phospho-alpha-D-ribose 1-diphosphate</name>
        <dbReference type="ChEBI" id="CHEBI:58017"/>
    </ligand>
</feature>
<comment type="cofactor">
    <cofactor evidence="9">
        <name>Mg(2+)</name>
        <dbReference type="ChEBI" id="CHEBI:18420"/>
    </cofactor>
    <text evidence="9">Binds 2 magnesium ions per monomer.</text>
</comment>
<keyword evidence="3 9" id="KW-0328">Glycosyltransferase</keyword>
<name>A0AA41ZMX3_9GAMM</name>
<dbReference type="Proteomes" id="UP001165678">
    <property type="component" value="Unassembled WGS sequence"/>
</dbReference>
<dbReference type="RefSeq" id="WP_265895859.1">
    <property type="nucleotide sequence ID" value="NZ_JAPIVE010000001.1"/>
</dbReference>
<dbReference type="InterPro" id="IPR017459">
    <property type="entry name" value="Glycosyl_Trfase_fam3_N_dom"/>
</dbReference>
<comment type="similarity">
    <text evidence="8">In the C-terminal section; belongs to the anthranilate phosphoribosyltransferase family.</text>
</comment>
<keyword evidence="6 9" id="KW-0057">Aromatic amino acid biosynthesis</keyword>
<keyword evidence="9" id="KW-0479">Metal-binding</keyword>
<dbReference type="GO" id="GO:0000162">
    <property type="term" value="P:L-tryptophan biosynthetic process"/>
    <property type="evidence" value="ECO:0007669"/>
    <property type="project" value="UniProtKB-UniRule"/>
</dbReference>
<dbReference type="PANTHER" id="PTHR43285:SF2">
    <property type="entry name" value="ANTHRANILATE PHOSPHORIBOSYLTRANSFERASE"/>
    <property type="match status" value="1"/>
</dbReference>
<evidence type="ECO:0000256" key="1">
    <source>
        <dbReference type="ARBA" id="ARBA00004907"/>
    </source>
</evidence>
<organism evidence="12 13">
    <name type="scientific">Larsenimonas rhizosphaerae</name>
    <dbReference type="NCBI Taxonomy" id="2944682"/>
    <lineage>
        <taxon>Bacteria</taxon>
        <taxon>Pseudomonadati</taxon>
        <taxon>Pseudomonadota</taxon>
        <taxon>Gammaproteobacteria</taxon>
        <taxon>Oceanospirillales</taxon>
        <taxon>Halomonadaceae</taxon>
        <taxon>Larsenimonas</taxon>
    </lineage>
</organism>
<feature type="binding site" evidence="9">
    <location>
        <position position="226"/>
    </location>
    <ligand>
        <name>Mg(2+)</name>
        <dbReference type="ChEBI" id="CHEBI:18420"/>
        <label>2</label>
    </ligand>
</feature>
<dbReference type="GO" id="GO:0005829">
    <property type="term" value="C:cytosol"/>
    <property type="evidence" value="ECO:0007669"/>
    <property type="project" value="TreeGrafter"/>
</dbReference>
<comment type="pathway">
    <text evidence="1 9">Amino-acid biosynthesis; L-tryptophan biosynthesis; L-tryptophan from chorismate: step 2/5.</text>
</comment>
<reference evidence="12" key="1">
    <citation type="submission" date="2022-11" db="EMBL/GenBank/DDBJ databases">
        <title>Larsenimonas rhizosphaerae sp. nov., isolated from a tidal mudflat.</title>
        <authorList>
            <person name="Lee S.D."/>
            <person name="Kim I.S."/>
        </authorList>
    </citation>
    <scope>NUCLEOTIDE SEQUENCE</scope>
    <source>
        <strain evidence="12">GH2-1</strain>
    </source>
</reference>
<feature type="binding site" evidence="9">
    <location>
        <begin position="91"/>
        <end position="94"/>
    </location>
    <ligand>
        <name>5-phospho-alpha-D-ribose 1-diphosphate</name>
        <dbReference type="ChEBI" id="CHEBI:58017"/>
    </ligand>
</feature>
<feature type="binding site" evidence="9">
    <location>
        <position position="93"/>
    </location>
    <ligand>
        <name>Mg(2+)</name>
        <dbReference type="ChEBI" id="CHEBI:18420"/>
        <label>1</label>
    </ligand>
</feature>
<evidence type="ECO:0000256" key="3">
    <source>
        <dbReference type="ARBA" id="ARBA00022676"/>
    </source>
</evidence>
<dbReference type="HAMAP" id="MF_00211">
    <property type="entry name" value="TrpD"/>
    <property type="match status" value="1"/>
</dbReference>
<comment type="function">
    <text evidence="9">Catalyzes the transfer of the phosphoribosyl group of 5-phosphorylribose-1-pyrophosphate (PRPP) to anthranilate to yield N-(5'-phosphoribosyl)-anthranilate (PRA).</text>
</comment>
<evidence type="ECO:0000313" key="13">
    <source>
        <dbReference type="Proteomes" id="UP001165678"/>
    </source>
</evidence>
<evidence type="ECO:0000256" key="5">
    <source>
        <dbReference type="ARBA" id="ARBA00022822"/>
    </source>
</evidence>
<comment type="caution">
    <text evidence="9">Lacks conserved residue(s) required for the propagation of feature annotation.</text>
</comment>
<comment type="caution">
    <text evidence="12">The sequence shown here is derived from an EMBL/GenBank/DDBJ whole genome shotgun (WGS) entry which is preliminary data.</text>
</comment>
<feature type="binding site" evidence="9">
    <location>
        <position position="81"/>
    </location>
    <ligand>
        <name>anthranilate</name>
        <dbReference type="ChEBI" id="CHEBI:16567"/>
        <label>1</label>
    </ligand>
</feature>
<keyword evidence="5 9" id="KW-0822">Tryptophan biosynthesis</keyword>
<gene>
    <name evidence="9 12" type="primary">trpD</name>
    <name evidence="12" type="ORF">OQ287_06320</name>
</gene>
<dbReference type="InterPro" id="IPR036320">
    <property type="entry name" value="Glycosyl_Trfase_fam3_N_dom_sf"/>
</dbReference>
<keyword evidence="2 9" id="KW-0028">Amino-acid biosynthesis</keyword>
<feature type="domain" description="Glycosyl transferase family 3 N-terminal" evidence="11">
    <location>
        <begin position="4"/>
        <end position="65"/>
    </location>
</feature>
<evidence type="ECO:0000259" key="11">
    <source>
        <dbReference type="Pfam" id="PF02885"/>
    </source>
</evidence>
<feature type="domain" description="Glycosyl transferase family 3" evidence="10">
    <location>
        <begin position="75"/>
        <end position="323"/>
    </location>
</feature>
<dbReference type="GO" id="GO:0000287">
    <property type="term" value="F:magnesium ion binding"/>
    <property type="evidence" value="ECO:0007669"/>
    <property type="project" value="UniProtKB-UniRule"/>
</dbReference>
<comment type="similarity">
    <text evidence="9">Belongs to the anthranilate phosphoribosyltransferase family.</text>
</comment>
<dbReference type="EMBL" id="JAPIVE010000001">
    <property type="protein sequence ID" value="MCX2523845.1"/>
    <property type="molecule type" value="Genomic_DNA"/>
</dbReference>
<accession>A0AA41ZMX3</accession>
<dbReference type="EC" id="2.4.2.18" evidence="9"/>
<evidence type="ECO:0000313" key="12">
    <source>
        <dbReference type="EMBL" id="MCX2523845.1"/>
    </source>
</evidence>
<evidence type="ECO:0000256" key="9">
    <source>
        <dbReference type="HAMAP-Rule" id="MF_00211"/>
    </source>
</evidence>
<dbReference type="Gene3D" id="1.20.970.10">
    <property type="entry name" value="Transferase, Pyrimidine Nucleoside Phosphorylase, Chain C"/>
    <property type="match status" value="1"/>
</dbReference>
<comment type="subunit">
    <text evidence="9">Homodimer.</text>
</comment>
<evidence type="ECO:0000256" key="2">
    <source>
        <dbReference type="ARBA" id="ARBA00022605"/>
    </source>
</evidence>
<evidence type="ECO:0000256" key="6">
    <source>
        <dbReference type="ARBA" id="ARBA00023141"/>
    </source>
</evidence>
<dbReference type="InterPro" id="IPR035902">
    <property type="entry name" value="Nuc_phospho_transferase"/>
</dbReference>
<evidence type="ECO:0000259" key="10">
    <source>
        <dbReference type="Pfam" id="PF00591"/>
    </source>
</evidence>
<feature type="binding site" evidence="9">
    <location>
        <position position="227"/>
    </location>
    <ligand>
        <name>Mg(2+)</name>
        <dbReference type="ChEBI" id="CHEBI:18420"/>
        <label>2</label>
    </ligand>
</feature>
<dbReference type="SUPFAM" id="SSF52418">
    <property type="entry name" value="Nucleoside phosphorylase/phosphoribosyltransferase catalytic domain"/>
    <property type="match status" value="1"/>
</dbReference>
<proteinExistence type="inferred from homology"/>
<dbReference type="InterPro" id="IPR000312">
    <property type="entry name" value="Glycosyl_Trfase_fam3"/>
</dbReference>
<dbReference type="NCBIfam" id="TIGR01245">
    <property type="entry name" value="trpD"/>
    <property type="match status" value="1"/>
</dbReference>
<comment type="catalytic activity">
    <reaction evidence="7 9">
        <text>N-(5-phospho-beta-D-ribosyl)anthranilate + diphosphate = 5-phospho-alpha-D-ribose 1-diphosphate + anthranilate</text>
        <dbReference type="Rhea" id="RHEA:11768"/>
        <dbReference type="ChEBI" id="CHEBI:16567"/>
        <dbReference type="ChEBI" id="CHEBI:18277"/>
        <dbReference type="ChEBI" id="CHEBI:33019"/>
        <dbReference type="ChEBI" id="CHEBI:58017"/>
        <dbReference type="EC" id="2.4.2.18"/>
    </reaction>
</comment>
<keyword evidence="4 9" id="KW-0808">Transferase</keyword>
<keyword evidence="9" id="KW-0460">Magnesium</keyword>